<dbReference type="PIRSF" id="PIRSF031644">
    <property type="entry name" value="UCP031644"/>
    <property type="match status" value="1"/>
</dbReference>
<organism evidence="2 3">
    <name type="scientific">Paenibacillus nanensis</name>
    <dbReference type="NCBI Taxonomy" id="393251"/>
    <lineage>
        <taxon>Bacteria</taxon>
        <taxon>Bacillati</taxon>
        <taxon>Bacillota</taxon>
        <taxon>Bacilli</taxon>
        <taxon>Bacillales</taxon>
        <taxon>Paenibacillaceae</taxon>
        <taxon>Paenibacillus</taxon>
    </lineage>
</organism>
<accession>A0A3A1USG9</accession>
<dbReference type="Pfam" id="PF06445">
    <property type="entry name" value="GyrI-like"/>
    <property type="match status" value="1"/>
</dbReference>
<dbReference type="OrthoDB" id="4772335at2"/>
<proteinExistence type="predicted"/>
<dbReference type="InterPro" id="IPR029442">
    <property type="entry name" value="GyrI-like"/>
</dbReference>
<comment type="caution">
    <text evidence="2">The sequence shown here is derived from an EMBL/GenBank/DDBJ whole genome shotgun (WGS) entry which is preliminary data.</text>
</comment>
<reference evidence="2 3" key="1">
    <citation type="submission" date="2018-09" db="EMBL/GenBank/DDBJ databases">
        <title>Paenibacillus aracenensis nov. sp. isolated from a cave in southern Spain.</title>
        <authorList>
            <person name="Jurado V."/>
            <person name="Gutierrez-Patricio S."/>
            <person name="Gonzalez-Pimentel J.L."/>
            <person name="Miller A.Z."/>
            <person name="Laiz L."/>
            <person name="Saiz-Jimenez C."/>
        </authorList>
    </citation>
    <scope>NUCLEOTIDE SEQUENCE [LARGE SCALE GENOMIC DNA]</scope>
    <source>
        <strain evidence="2 3">DSM 22867</strain>
    </source>
</reference>
<dbReference type="SUPFAM" id="SSF55136">
    <property type="entry name" value="Probable bacterial effector-binding domain"/>
    <property type="match status" value="1"/>
</dbReference>
<dbReference type="AlphaFoldDB" id="A0A3A1USG9"/>
<gene>
    <name evidence="2" type="ORF">D3P08_17150</name>
</gene>
<sequence>MSKKVDYKKDFKPLYVPKTSPEIVQVPRMPFFMVSGSGDPNGEEFALATEALYSMSYAVRMSYKSENVPAGYYEYTVFPLEGEWDLVDRSIPATNKSNFKYTIMIRQPDFMTEELFQRFLEQVKKKKSNPFLETIRFDYAEDGLSCQMMHLGSFDDEPDSFARMEAFCTEEGYIRTSKLHREIYLSDPRKTEPSKLETVLRFPVHKAGIRE</sequence>
<evidence type="ECO:0000313" key="2">
    <source>
        <dbReference type="EMBL" id="RIX51204.1"/>
    </source>
</evidence>
<dbReference type="Gene3D" id="3.20.80.10">
    <property type="entry name" value="Regulatory factor, effector binding domain"/>
    <property type="match status" value="1"/>
</dbReference>
<feature type="domain" description="GyrI-like small molecule binding" evidence="1">
    <location>
        <begin position="20"/>
        <end position="204"/>
    </location>
</feature>
<dbReference type="InterPro" id="IPR011256">
    <property type="entry name" value="Reg_factor_effector_dom_sf"/>
</dbReference>
<dbReference type="EMBL" id="QXQA01000011">
    <property type="protein sequence ID" value="RIX51204.1"/>
    <property type="molecule type" value="Genomic_DNA"/>
</dbReference>
<evidence type="ECO:0000259" key="1">
    <source>
        <dbReference type="Pfam" id="PF06445"/>
    </source>
</evidence>
<dbReference type="RefSeq" id="WP_119600937.1">
    <property type="nucleotide sequence ID" value="NZ_QXQA01000011.1"/>
</dbReference>
<evidence type="ECO:0000313" key="3">
    <source>
        <dbReference type="Proteomes" id="UP000266482"/>
    </source>
</evidence>
<name>A0A3A1USG9_9BACL</name>
<protein>
    <recommendedName>
        <fullName evidence="1">GyrI-like small molecule binding domain-containing protein</fullName>
    </recommendedName>
</protein>
<keyword evidence="3" id="KW-1185">Reference proteome</keyword>
<dbReference type="InterPro" id="IPR008319">
    <property type="entry name" value="GyrI-like_CCH_Lin2189-like"/>
</dbReference>
<dbReference type="Proteomes" id="UP000266482">
    <property type="component" value="Unassembled WGS sequence"/>
</dbReference>